<evidence type="ECO:0000313" key="1">
    <source>
        <dbReference type="EMBL" id="QDV50851.1"/>
    </source>
</evidence>
<dbReference type="KEGG" id="gfm:Enr17x_28960"/>
<proteinExistence type="predicted"/>
<protein>
    <submittedName>
        <fullName evidence="1">Uncharacterized protein</fullName>
    </submittedName>
</protein>
<gene>
    <name evidence="1" type="ORF">Enr17x_28960</name>
</gene>
<evidence type="ECO:0000313" key="2">
    <source>
        <dbReference type="Proteomes" id="UP000318313"/>
    </source>
</evidence>
<dbReference type="EMBL" id="CP037452">
    <property type="protein sequence ID" value="QDV50851.1"/>
    <property type="molecule type" value="Genomic_DNA"/>
</dbReference>
<dbReference type="AlphaFoldDB" id="A0A518ICM0"/>
<keyword evidence="2" id="KW-1185">Reference proteome</keyword>
<reference evidence="1 2" key="1">
    <citation type="submission" date="2019-03" db="EMBL/GenBank/DDBJ databases">
        <title>Deep-cultivation of Planctomycetes and their phenomic and genomic characterization uncovers novel biology.</title>
        <authorList>
            <person name="Wiegand S."/>
            <person name="Jogler M."/>
            <person name="Boedeker C."/>
            <person name="Pinto D."/>
            <person name="Vollmers J."/>
            <person name="Rivas-Marin E."/>
            <person name="Kohn T."/>
            <person name="Peeters S.H."/>
            <person name="Heuer A."/>
            <person name="Rast P."/>
            <person name="Oberbeckmann S."/>
            <person name="Bunk B."/>
            <person name="Jeske O."/>
            <person name="Meyerdierks A."/>
            <person name="Storesund J.E."/>
            <person name="Kallscheuer N."/>
            <person name="Luecker S."/>
            <person name="Lage O.M."/>
            <person name="Pohl T."/>
            <person name="Merkel B.J."/>
            <person name="Hornburger P."/>
            <person name="Mueller R.-W."/>
            <person name="Bruemmer F."/>
            <person name="Labrenz M."/>
            <person name="Spormann A.M."/>
            <person name="Op den Camp H."/>
            <person name="Overmann J."/>
            <person name="Amann R."/>
            <person name="Jetten M.S.M."/>
            <person name="Mascher T."/>
            <person name="Medema M.H."/>
            <person name="Devos D.P."/>
            <person name="Kaster A.-K."/>
            <person name="Ovreas L."/>
            <person name="Rohde M."/>
            <person name="Galperin M.Y."/>
            <person name="Jogler C."/>
        </authorList>
    </citation>
    <scope>NUCLEOTIDE SEQUENCE [LARGE SCALE GENOMIC DNA]</scope>
    <source>
        <strain evidence="1 2">Enr17</strain>
    </source>
</reference>
<organism evidence="1 2">
    <name type="scientific">Gimesia fumaroli</name>
    <dbReference type="NCBI Taxonomy" id="2527976"/>
    <lineage>
        <taxon>Bacteria</taxon>
        <taxon>Pseudomonadati</taxon>
        <taxon>Planctomycetota</taxon>
        <taxon>Planctomycetia</taxon>
        <taxon>Planctomycetales</taxon>
        <taxon>Planctomycetaceae</taxon>
        <taxon>Gimesia</taxon>
    </lineage>
</organism>
<accession>A0A518ICM0</accession>
<dbReference type="Proteomes" id="UP000318313">
    <property type="component" value="Chromosome"/>
</dbReference>
<name>A0A518ICM0_9PLAN</name>
<dbReference type="RefSeq" id="WP_145309640.1">
    <property type="nucleotide sequence ID" value="NZ_CP037452.1"/>
</dbReference>
<sequence>MPDVTPTGPLSIPFAQTAILLADCLTLRTACGVASVSEMEEKIHFPYYDQGIDGNNWPIPGVIINDDDWGEQFMNRNLDQGGSLQVTFCFEPNPDYEDDPKNQILDFRNKLGEVLKEVLKKSNTPNPTNGFSYLHVTKWEKSSTPLLLDDPKYASKPLMHAAFTFHWV</sequence>